<dbReference type="RefSeq" id="WP_138488156.1">
    <property type="nucleotide sequence ID" value="NZ_JAFBWU010000003.1"/>
</dbReference>
<name>A0A9Q2NTC2_9RHOB</name>
<evidence type="ECO:0000313" key="1">
    <source>
        <dbReference type="EMBL" id="MBM2411783.1"/>
    </source>
</evidence>
<comment type="caution">
    <text evidence="1">The sequence shown here is derived from an EMBL/GenBank/DDBJ whole genome shotgun (WGS) entry which is preliminary data.</text>
</comment>
<gene>
    <name evidence="1" type="ORF">JQX41_05690</name>
    <name evidence="2" type="ORF">JQX48_05695</name>
</gene>
<dbReference type="AlphaFoldDB" id="A0A9Q2NTC2"/>
<reference evidence="1 4" key="1">
    <citation type="submission" date="2021-01" db="EMBL/GenBank/DDBJ databases">
        <title>Diatom-associated Roseobacters Show Island Model of Population Structure.</title>
        <authorList>
            <person name="Qu L."/>
            <person name="Feng X."/>
            <person name="Chen Y."/>
            <person name="Li L."/>
            <person name="Wang X."/>
            <person name="Hu Z."/>
            <person name="Wang H."/>
            <person name="Luo H."/>
        </authorList>
    </citation>
    <scope>NUCLEOTIDE SEQUENCE</scope>
    <source>
        <strain evidence="2 4">CC28-63</strain>
        <strain evidence="1">CC28-69</strain>
    </source>
</reference>
<dbReference type="EMBL" id="JAFBXF010000003">
    <property type="protein sequence ID" value="MBM2416451.1"/>
    <property type="molecule type" value="Genomic_DNA"/>
</dbReference>
<proteinExistence type="predicted"/>
<evidence type="ECO:0000313" key="3">
    <source>
        <dbReference type="Proteomes" id="UP000755667"/>
    </source>
</evidence>
<sequence length="111" mass="12278">MAIELKPLSGRGGKREIKFRIHDEEFPGMERKANEFGFRSVNALAAHALRQYGTHDISKVAVQMGEAAEVLHDIRAAAHAENSPISPDQVKIMVRTWEGLCDALIATLRKG</sequence>
<accession>A0A9Q2NTC2</accession>
<evidence type="ECO:0000313" key="4">
    <source>
        <dbReference type="Proteomes" id="UP000809440"/>
    </source>
</evidence>
<protein>
    <submittedName>
        <fullName evidence="1">Uncharacterized protein</fullName>
    </submittedName>
</protein>
<dbReference type="Proteomes" id="UP000755667">
    <property type="component" value="Unassembled WGS sequence"/>
</dbReference>
<organism evidence="1 3">
    <name type="scientific">Marivita cryptomonadis</name>
    <dbReference type="NCBI Taxonomy" id="505252"/>
    <lineage>
        <taxon>Bacteria</taxon>
        <taxon>Pseudomonadati</taxon>
        <taxon>Pseudomonadota</taxon>
        <taxon>Alphaproteobacteria</taxon>
        <taxon>Rhodobacterales</taxon>
        <taxon>Roseobacteraceae</taxon>
        <taxon>Marivita</taxon>
    </lineage>
</organism>
<dbReference type="Proteomes" id="UP000809440">
    <property type="component" value="Unassembled WGS sequence"/>
</dbReference>
<evidence type="ECO:0000313" key="2">
    <source>
        <dbReference type="EMBL" id="MBM2416451.1"/>
    </source>
</evidence>
<dbReference type="EMBL" id="JAFBXE010000003">
    <property type="protein sequence ID" value="MBM2411783.1"/>
    <property type="molecule type" value="Genomic_DNA"/>
</dbReference>
<keyword evidence="4" id="KW-1185">Reference proteome</keyword>